<organism evidence="2">
    <name type="scientific">marine metagenome</name>
    <dbReference type="NCBI Taxonomy" id="408172"/>
    <lineage>
        <taxon>unclassified sequences</taxon>
        <taxon>metagenomes</taxon>
        <taxon>ecological metagenomes</taxon>
    </lineage>
</organism>
<dbReference type="InterPro" id="IPR016187">
    <property type="entry name" value="CTDL_fold"/>
</dbReference>
<name>A0A381S481_9ZZZZ</name>
<reference evidence="2" key="1">
    <citation type="submission" date="2018-05" db="EMBL/GenBank/DDBJ databases">
        <authorList>
            <person name="Lanie J.A."/>
            <person name="Ng W.-L."/>
            <person name="Kazmierczak K.M."/>
            <person name="Andrzejewski T.M."/>
            <person name="Davidsen T.M."/>
            <person name="Wayne K.J."/>
            <person name="Tettelin H."/>
            <person name="Glass J.I."/>
            <person name="Rusch D."/>
            <person name="Podicherti R."/>
            <person name="Tsui H.-C.T."/>
            <person name="Winkler M.E."/>
        </authorList>
    </citation>
    <scope>NUCLEOTIDE SEQUENCE</scope>
</reference>
<dbReference type="PANTHER" id="PTHR23150">
    <property type="entry name" value="SULFATASE MODIFYING FACTOR 1, 2"/>
    <property type="match status" value="1"/>
</dbReference>
<dbReference type="GO" id="GO:0120147">
    <property type="term" value="F:formylglycine-generating oxidase activity"/>
    <property type="evidence" value="ECO:0007669"/>
    <property type="project" value="TreeGrafter"/>
</dbReference>
<proteinExistence type="predicted"/>
<accession>A0A381S481</accession>
<dbReference type="InterPro" id="IPR051043">
    <property type="entry name" value="Sulfatase_Mod_Factor_Kinase"/>
</dbReference>
<protein>
    <recommendedName>
        <fullName evidence="1">Sulfatase-modifying factor enzyme-like domain-containing protein</fullName>
    </recommendedName>
</protein>
<dbReference type="Pfam" id="PF03781">
    <property type="entry name" value="FGE-sulfatase"/>
    <property type="match status" value="1"/>
</dbReference>
<dbReference type="InterPro" id="IPR042095">
    <property type="entry name" value="SUMF_sf"/>
</dbReference>
<dbReference type="EMBL" id="UINC01002574">
    <property type="protein sequence ID" value="SUZ98121.1"/>
    <property type="molecule type" value="Genomic_DNA"/>
</dbReference>
<evidence type="ECO:0000259" key="1">
    <source>
        <dbReference type="Pfam" id="PF03781"/>
    </source>
</evidence>
<dbReference type="Gene3D" id="3.90.1580.10">
    <property type="entry name" value="paralog of FGE (formylglycine-generating enzyme)"/>
    <property type="match status" value="1"/>
</dbReference>
<dbReference type="AlphaFoldDB" id="A0A381S481"/>
<dbReference type="SUPFAM" id="SSF56436">
    <property type="entry name" value="C-type lectin-like"/>
    <property type="match status" value="1"/>
</dbReference>
<feature type="domain" description="Sulfatase-modifying factor enzyme-like" evidence="1">
    <location>
        <begin position="35"/>
        <end position="252"/>
    </location>
</feature>
<sequence length="254" mass="29399">MTDLGSTSTIHDMKNSALLVIFLSLFFPGLLFANEDGMILIKSGCFIMGTNSDGIYEDHDDNYREKPAHKVCLDSFYLDTYEVTQKKWDAIMSFNRSVFHHPDRPITHIDWREARAYCIKTGKRLPTEAEWEYAARAGKQTKFPWGDEIDDDRMWYSGNSPRQVPQIGKKLPNSWGLHDMMGNVWEWVEDWFSLEYYKNSSIKNPKGPSRKSFRVIRGGSWMSDAEYLRVTVRHGGMSDPTQTYWVGVRCAKSP</sequence>
<dbReference type="InterPro" id="IPR005532">
    <property type="entry name" value="SUMF_dom"/>
</dbReference>
<dbReference type="PANTHER" id="PTHR23150:SF19">
    <property type="entry name" value="FORMYLGLYCINE-GENERATING ENZYME"/>
    <property type="match status" value="1"/>
</dbReference>
<evidence type="ECO:0000313" key="2">
    <source>
        <dbReference type="EMBL" id="SUZ98121.1"/>
    </source>
</evidence>
<gene>
    <name evidence="2" type="ORF">METZ01_LOCUS50975</name>
</gene>